<dbReference type="AlphaFoldDB" id="E6QC62"/>
<gene>
    <name evidence="1" type="ORF">CARN5_1738</name>
</gene>
<dbReference type="EMBL" id="CABP01000084">
    <property type="protein sequence ID" value="CBI04788.1"/>
    <property type="molecule type" value="Genomic_DNA"/>
</dbReference>
<reference evidence="1" key="1">
    <citation type="submission" date="2009-10" db="EMBL/GenBank/DDBJ databases">
        <title>Diversity of trophic interactions inside an arsenic-rich microbial ecosystem.</title>
        <authorList>
            <person name="Bertin P.N."/>
            <person name="Heinrich-Salmeron A."/>
            <person name="Pelletier E."/>
            <person name="Goulhen-Chollet F."/>
            <person name="Arsene-Ploetze F."/>
            <person name="Gallien S."/>
            <person name="Calteau A."/>
            <person name="Vallenet D."/>
            <person name="Casiot C."/>
            <person name="Chane-Woon-Ming B."/>
            <person name="Giloteaux L."/>
            <person name="Barakat M."/>
            <person name="Bonnefoy V."/>
            <person name="Bruneel O."/>
            <person name="Chandler M."/>
            <person name="Cleiss J."/>
            <person name="Duran R."/>
            <person name="Elbaz-Poulichet F."/>
            <person name="Fonknechten N."/>
            <person name="Lauga B."/>
            <person name="Mornico D."/>
            <person name="Ortet P."/>
            <person name="Schaeffer C."/>
            <person name="Siguier P."/>
            <person name="Alexander Thil Smith A."/>
            <person name="Van Dorsselaer A."/>
            <person name="Weissenbach J."/>
            <person name="Medigue C."/>
            <person name="Le Paslier D."/>
        </authorList>
    </citation>
    <scope>NUCLEOTIDE SEQUENCE</scope>
</reference>
<comment type="caution">
    <text evidence="1">The sequence shown here is derived from an EMBL/GenBank/DDBJ whole genome shotgun (WGS) entry which is preliminary data.</text>
</comment>
<accession>E6QC62</accession>
<proteinExistence type="predicted"/>
<evidence type="ECO:0000313" key="1">
    <source>
        <dbReference type="EMBL" id="CBI04788.1"/>
    </source>
</evidence>
<organism evidence="1">
    <name type="scientific">mine drainage metagenome</name>
    <dbReference type="NCBI Taxonomy" id="410659"/>
    <lineage>
        <taxon>unclassified sequences</taxon>
        <taxon>metagenomes</taxon>
        <taxon>ecological metagenomes</taxon>
    </lineage>
</organism>
<protein>
    <submittedName>
        <fullName evidence="1">Uncharacterized protein</fullName>
    </submittedName>
</protein>
<name>E6QC62_9ZZZZ</name>
<sequence>MTLIRQYYDFFMTFLGVVRRTGEPRDTDRAGRR</sequence>